<organism evidence="11 12">
    <name type="scientific">Fodinicurvata halophila</name>
    <dbReference type="NCBI Taxonomy" id="1419723"/>
    <lineage>
        <taxon>Bacteria</taxon>
        <taxon>Pseudomonadati</taxon>
        <taxon>Pseudomonadota</taxon>
        <taxon>Alphaproteobacteria</taxon>
        <taxon>Rhodospirillales</taxon>
        <taxon>Rhodovibrionaceae</taxon>
        <taxon>Fodinicurvata</taxon>
    </lineage>
</organism>
<feature type="binding site" evidence="7">
    <location>
        <position position="134"/>
    </location>
    <ligand>
        <name>sn-glycerol 3-phosphate</name>
        <dbReference type="ChEBI" id="CHEBI:57597"/>
    </ligand>
</feature>
<evidence type="ECO:0000256" key="7">
    <source>
        <dbReference type="HAMAP-Rule" id="MF_00186"/>
    </source>
</evidence>
<feature type="binding site" evidence="7">
    <location>
        <position position="12"/>
    </location>
    <ligand>
        <name>ATP</name>
        <dbReference type="ChEBI" id="CHEBI:30616"/>
    </ligand>
</feature>
<dbReference type="Pfam" id="PF02782">
    <property type="entry name" value="FGGY_C"/>
    <property type="match status" value="1"/>
</dbReference>
<dbReference type="InterPro" id="IPR043129">
    <property type="entry name" value="ATPase_NBD"/>
</dbReference>
<feature type="binding site" evidence="7">
    <location>
        <position position="244"/>
    </location>
    <ligand>
        <name>glycerol</name>
        <dbReference type="ChEBI" id="CHEBI:17754"/>
    </ligand>
</feature>
<feature type="binding site" evidence="7">
    <location>
        <position position="308"/>
    </location>
    <ligand>
        <name>ADP</name>
        <dbReference type="ChEBI" id="CHEBI:456216"/>
    </ligand>
</feature>
<dbReference type="PANTHER" id="PTHR10196:SF78">
    <property type="entry name" value="GLYCEROL KINASE"/>
    <property type="match status" value="1"/>
</dbReference>
<keyword evidence="6 7" id="KW-0067">ATP-binding</keyword>
<feature type="binding site" evidence="7">
    <location>
        <position position="12"/>
    </location>
    <ligand>
        <name>sn-glycerol 3-phosphate</name>
        <dbReference type="ChEBI" id="CHEBI:57597"/>
    </ligand>
</feature>
<comment type="similarity">
    <text evidence="1 7 8">Belongs to the FGGY kinase family.</text>
</comment>
<feature type="binding site" evidence="7">
    <location>
        <position position="83"/>
    </location>
    <ligand>
        <name>sn-glycerol 3-phosphate</name>
        <dbReference type="ChEBI" id="CHEBI:57597"/>
    </ligand>
</feature>
<evidence type="ECO:0000259" key="9">
    <source>
        <dbReference type="Pfam" id="PF00370"/>
    </source>
</evidence>
<feature type="binding site" evidence="7">
    <location>
        <position position="308"/>
    </location>
    <ligand>
        <name>ATP</name>
        <dbReference type="ChEBI" id="CHEBI:30616"/>
    </ligand>
</feature>
<feature type="binding site" evidence="7">
    <location>
        <position position="265"/>
    </location>
    <ligand>
        <name>ADP</name>
        <dbReference type="ChEBI" id="CHEBI:456216"/>
    </ligand>
</feature>
<dbReference type="NCBIfam" id="NF000756">
    <property type="entry name" value="PRK00047.1"/>
    <property type="match status" value="1"/>
</dbReference>
<dbReference type="NCBIfam" id="TIGR01311">
    <property type="entry name" value="glycerol_kin"/>
    <property type="match status" value="1"/>
</dbReference>
<keyword evidence="5 7" id="KW-0319">Glycerol metabolism</keyword>
<comment type="activity regulation">
    <text evidence="7">Inhibited by fructose 1,6-bisphosphate (FBP).</text>
</comment>
<feature type="binding site" evidence="7">
    <location>
        <position position="412"/>
    </location>
    <ligand>
        <name>ADP</name>
        <dbReference type="ChEBI" id="CHEBI:456216"/>
    </ligand>
</feature>
<keyword evidence="4 7" id="KW-0418">Kinase</keyword>
<sequence length="501" mass="54683">MVKYVMAIDQGTTSSRAILFDSEHQIAAVAQQEFKQYFPRSGWVEHDPEDIWNSVLATCREAMEKAGASAGDIVSIGITNQRETTLVWDRNTGEAIHKAIVWQDRRTADACAAMKKAGHESEVRSRTGLLLDSYFSGTKVAWILDNVEGARARAERGELVFGTVDSFLIWRLTGGKRHVTDATNASRTLLYNIHKGSWDQELLSILNAYESMLPEVLDSAAEFGETLPELFGAAIPILGVAGDQQAASVGQACFEPGMIKSTYGTGCFALLNTGAQSVISRNRLLTTVLYQLDGKPTYALEGSIFVAGAAVQWLRDELGLIETAAETADLADRSDPNQEVYLVPAFTGMGAPYWDSRARGAMFGLTRGTGVAEFARAALEAVGYQTRDLLEAMRGDWGGGSLGDTILRVDGGMVASDWMMQFLADILDAQVDRPTVLETTASGAAYLAGYKAGFYSEPSTFSKHWQLDRRFAPQMSEETRARKYEGWRDAVSRTLVRDAAG</sequence>
<feature type="binding site" evidence="7">
    <location>
        <position position="312"/>
    </location>
    <ligand>
        <name>ATP</name>
        <dbReference type="ChEBI" id="CHEBI:30616"/>
    </ligand>
</feature>
<feature type="binding site" evidence="7">
    <location>
        <position position="82"/>
    </location>
    <ligand>
        <name>glycerol</name>
        <dbReference type="ChEBI" id="CHEBI:17754"/>
    </ligand>
</feature>
<comment type="caution">
    <text evidence="7">Lacks conserved residue(s) required for the propagation of feature annotation.</text>
</comment>
<dbReference type="EC" id="2.7.1.30" evidence="7"/>
<comment type="pathway">
    <text evidence="7">Polyol metabolism; glycerol degradation via glycerol kinase pathway; sn-glycerol 3-phosphate from glycerol: step 1/1.</text>
</comment>
<dbReference type="SUPFAM" id="SSF53067">
    <property type="entry name" value="Actin-like ATPase domain"/>
    <property type="match status" value="2"/>
</dbReference>
<feature type="domain" description="Carbohydrate kinase FGGY N-terminal" evidence="9">
    <location>
        <begin position="4"/>
        <end position="250"/>
    </location>
</feature>
<feature type="binding site" evidence="7">
    <location>
        <position position="243"/>
    </location>
    <ligand>
        <name>sn-glycerol 3-phosphate</name>
        <dbReference type="ChEBI" id="CHEBI:57597"/>
    </ligand>
</feature>
<feature type="binding site" evidence="7">
    <location>
        <position position="82"/>
    </location>
    <ligand>
        <name>sn-glycerol 3-phosphate</name>
        <dbReference type="ChEBI" id="CHEBI:57597"/>
    </ligand>
</feature>
<keyword evidence="2 7" id="KW-0808">Transferase</keyword>
<evidence type="ECO:0000256" key="8">
    <source>
        <dbReference type="RuleBase" id="RU003733"/>
    </source>
</evidence>
<accession>A0ABV8URU9</accession>
<evidence type="ECO:0000256" key="1">
    <source>
        <dbReference type="ARBA" id="ARBA00009156"/>
    </source>
</evidence>
<gene>
    <name evidence="7 11" type="primary">glpK</name>
    <name evidence="11" type="ORF">ACFOW6_16980</name>
</gene>
<feature type="binding site" evidence="7">
    <location>
        <position position="12"/>
    </location>
    <ligand>
        <name>ADP</name>
        <dbReference type="ChEBI" id="CHEBI:456216"/>
    </ligand>
</feature>
<comment type="caution">
    <text evidence="11">The sequence shown here is derived from an EMBL/GenBank/DDBJ whole genome shotgun (WGS) entry which is preliminary data.</text>
</comment>
<evidence type="ECO:0000256" key="2">
    <source>
        <dbReference type="ARBA" id="ARBA00022679"/>
    </source>
</evidence>
<feature type="binding site" evidence="7">
    <location>
        <position position="16"/>
    </location>
    <ligand>
        <name>ADP</name>
        <dbReference type="ChEBI" id="CHEBI:456216"/>
    </ligand>
</feature>
<dbReference type="Proteomes" id="UP001595799">
    <property type="component" value="Unassembled WGS sequence"/>
</dbReference>
<feature type="binding site" evidence="7">
    <location>
        <position position="265"/>
    </location>
    <ligand>
        <name>ATP</name>
        <dbReference type="ChEBI" id="CHEBI:30616"/>
    </ligand>
</feature>
<keyword evidence="3 7" id="KW-0547">Nucleotide-binding</keyword>
<feature type="binding site" evidence="7">
    <location>
        <position position="412"/>
    </location>
    <ligand>
        <name>ATP</name>
        <dbReference type="ChEBI" id="CHEBI:30616"/>
    </ligand>
</feature>
<reference evidence="12" key="1">
    <citation type="journal article" date="2019" name="Int. J. Syst. Evol. Microbiol.">
        <title>The Global Catalogue of Microorganisms (GCM) 10K type strain sequencing project: providing services to taxonomists for standard genome sequencing and annotation.</title>
        <authorList>
            <consortium name="The Broad Institute Genomics Platform"/>
            <consortium name="The Broad Institute Genome Sequencing Center for Infectious Disease"/>
            <person name="Wu L."/>
            <person name="Ma J."/>
        </authorList>
    </citation>
    <scope>NUCLEOTIDE SEQUENCE [LARGE SCALE GENOMIC DNA]</scope>
    <source>
        <strain evidence="12">CECT 8472</strain>
    </source>
</reference>
<dbReference type="EMBL" id="JBHSCW010000011">
    <property type="protein sequence ID" value="MFC4353245.1"/>
    <property type="molecule type" value="Genomic_DNA"/>
</dbReference>
<dbReference type="PROSITE" id="PS00445">
    <property type="entry name" value="FGGY_KINASES_2"/>
    <property type="match status" value="1"/>
</dbReference>
<dbReference type="PROSITE" id="PS00933">
    <property type="entry name" value="FGGY_KINASES_1"/>
    <property type="match status" value="1"/>
</dbReference>
<dbReference type="InterPro" id="IPR018485">
    <property type="entry name" value="FGGY_C"/>
</dbReference>
<proteinExistence type="inferred from homology"/>
<feature type="binding site" evidence="7">
    <location>
        <position position="134"/>
    </location>
    <ligand>
        <name>glycerol</name>
        <dbReference type="ChEBI" id="CHEBI:17754"/>
    </ligand>
</feature>
<dbReference type="RefSeq" id="WP_382423620.1">
    <property type="nucleotide sequence ID" value="NZ_JBHSCW010000011.1"/>
</dbReference>
<dbReference type="HAMAP" id="MF_00186">
    <property type="entry name" value="Glycerol_kin"/>
    <property type="match status" value="1"/>
</dbReference>
<dbReference type="Pfam" id="PF00370">
    <property type="entry name" value="FGGY_N"/>
    <property type="match status" value="1"/>
</dbReference>
<keyword evidence="12" id="KW-1185">Reference proteome</keyword>
<feature type="domain" description="Carbohydrate kinase FGGY C-terminal" evidence="10">
    <location>
        <begin position="261"/>
        <end position="451"/>
    </location>
</feature>
<name>A0ABV8URU9_9PROT</name>
<dbReference type="InterPro" id="IPR018483">
    <property type="entry name" value="Carb_kinase_FGGY_CS"/>
</dbReference>
<evidence type="ECO:0000313" key="11">
    <source>
        <dbReference type="EMBL" id="MFC4353245.1"/>
    </source>
</evidence>
<protein>
    <recommendedName>
        <fullName evidence="7">Glycerol kinase</fullName>
        <ecNumber evidence="7">2.7.1.30</ecNumber>
    </recommendedName>
    <alternativeName>
        <fullName evidence="7">ATP:glycerol 3-phosphotransferase</fullName>
    </alternativeName>
    <alternativeName>
        <fullName evidence="7">Glycerokinase</fullName>
        <shortName evidence="7">GK</shortName>
    </alternativeName>
</protein>
<evidence type="ECO:0000259" key="10">
    <source>
        <dbReference type="Pfam" id="PF02782"/>
    </source>
</evidence>
<dbReference type="PIRSF" id="PIRSF000538">
    <property type="entry name" value="GlpK"/>
    <property type="match status" value="1"/>
</dbReference>
<dbReference type="InterPro" id="IPR000577">
    <property type="entry name" value="Carb_kinase_FGGY"/>
</dbReference>
<evidence type="ECO:0000256" key="3">
    <source>
        <dbReference type="ARBA" id="ARBA00022741"/>
    </source>
</evidence>
<dbReference type="CDD" id="cd07786">
    <property type="entry name" value="FGGY_EcGK_like"/>
    <property type="match status" value="1"/>
</dbReference>
<feature type="binding site" evidence="7">
    <location>
        <position position="13"/>
    </location>
    <ligand>
        <name>ATP</name>
        <dbReference type="ChEBI" id="CHEBI:30616"/>
    </ligand>
</feature>
<evidence type="ECO:0000313" key="12">
    <source>
        <dbReference type="Proteomes" id="UP001595799"/>
    </source>
</evidence>
<dbReference type="Gene3D" id="3.30.420.40">
    <property type="match status" value="2"/>
</dbReference>
<feature type="binding site" evidence="7">
    <location>
        <position position="14"/>
    </location>
    <ligand>
        <name>ATP</name>
        <dbReference type="ChEBI" id="CHEBI:30616"/>
    </ligand>
</feature>
<feature type="binding site" evidence="7">
    <location>
        <position position="243"/>
    </location>
    <ligand>
        <name>glycerol</name>
        <dbReference type="ChEBI" id="CHEBI:17754"/>
    </ligand>
</feature>
<evidence type="ECO:0000256" key="6">
    <source>
        <dbReference type="ARBA" id="ARBA00022840"/>
    </source>
</evidence>
<evidence type="ECO:0000256" key="5">
    <source>
        <dbReference type="ARBA" id="ARBA00022798"/>
    </source>
</evidence>
<dbReference type="InterPro" id="IPR005999">
    <property type="entry name" value="Glycerol_kin"/>
</dbReference>
<dbReference type="PANTHER" id="PTHR10196">
    <property type="entry name" value="SUGAR KINASE"/>
    <property type="match status" value="1"/>
</dbReference>
<dbReference type="InterPro" id="IPR018484">
    <property type="entry name" value="FGGY_N"/>
</dbReference>
<evidence type="ECO:0000256" key="4">
    <source>
        <dbReference type="ARBA" id="ARBA00022777"/>
    </source>
</evidence>
<comment type="function">
    <text evidence="7">Key enzyme in the regulation of glycerol uptake and metabolism. Catalyzes the phosphorylation of glycerol to yield sn-glycerol 3-phosphate.</text>
</comment>
<feature type="binding site" evidence="7">
    <location>
        <position position="83"/>
    </location>
    <ligand>
        <name>glycerol</name>
        <dbReference type="ChEBI" id="CHEBI:17754"/>
    </ligand>
</feature>
<dbReference type="GO" id="GO:0004370">
    <property type="term" value="F:glycerol kinase activity"/>
    <property type="evidence" value="ECO:0007669"/>
    <property type="project" value="UniProtKB-EC"/>
</dbReference>
<comment type="catalytic activity">
    <reaction evidence="7">
        <text>glycerol + ATP = sn-glycerol 3-phosphate + ADP + H(+)</text>
        <dbReference type="Rhea" id="RHEA:21644"/>
        <dbReference type="ChEBI" id="CHEBI:15378"/>
        <dbReference type="ChEBI" id="CHEBI:17754"/>
        <dbReference type="ChEBI" id="CHEBI:30616"/>
        <dbReference type="ChEBI" id="CHEBI:57597"/>
        <dbReference type="ChEBI" id="CHEBI:456216"/>
        <dbReference type="EC" id="2.7.1.30"/>
    </reaction>
</comment>